<dbReference type="AlphaFoldDB" id="A0A5N6RA35"/>
<evidence type="ECO:0000313" key="3">
    <source>
        <dbReference type="EMBL" id="KAE8056648.1"/>
    </source>
</evidence>
<feature type="transmembrane region" description="Helical" evidence="2">
    <location>
        <begin position="20"/>
        <end position="37"/>
    </location>
</feature>
<feature type="compositionally biased region" description="Acidic residues" evidence="1">
    <location>
        <begin position="120"/>
        <end position="148"/>
    </location>
</feature>
<evidence type="ECO:0000256" key="1">
    <source>
        <dbReference type="SAM" id="MobiDB-lite"/>
    </source>
</evidence>
<dbReference type="Proteomes" id="UP000327013">
    <property type="component" value="Chromosome 5"/>
</dbReference>
<dbReference type="PANTHER" id="PTHR33700:SF25">
    <property type="entry name" value="TRANSMEMBRANE PROTEIN"/>
    <property type="match status" value="1"/>
</dbReference>
<accession>A0A5N6RA35</accession>
<keyword evidence="4" id="KW-1185">Reference proteome</keyword>
<feature type="compositionally biased region" description="Acidic residues" evidence="1">
    <location>
        <begin position="85"/>
        <end position="94"/>
    </location>
</feature>
<gene>
    <name evidence="3" type="ORF">FH972_013396</name>
</gene>
<keyword evidence="2" id="KW-1133">Transmembrane helix</keyword>
<dbReference type="OrthoDB" id="1928179at2759"/>
<organism evidence="3 4">
    <name type="scientific">Carpinus fangiana</name>
    <dbReference type="NCBI Taxonomy" id="176857"/>
    <lineage>
        <taxon>Eukaryota</taxon>
        <taxon>Viridiplantae</taxon>
        <taxon>Streptophyta</taxon>
        <taxon>Embryophyta</taxon>
        <taxon>Tracheophyta</taxon>
        <taxon>Spermatophyta</taxon>
        <taxon>Magnoliopsida</taxon>
        <taxon>eudicotyledons</taxon>
        <taxon>Gunneridae</taxon>
        <taxon>Pentapetalae</taxon>
        <taxon>rosids</taxon>
        <taxon>fabids</taxon>
        <taxon>Fagales</taxon>
        <taxon>Betulaceae</taxon>
        <taxon>Carpinus</taxon>
    </lineage>
</organism>
<name>A0A5N6RA35_9ROSI</name>
<feature type="compositionally biased region" description="Polar residues" evidence="1">
    <location>
        <begin position="411"/>
        <end position="421"/>
    </location>
</feature>
<dbReference type="PANTHER" id="PTHR33700">
    <property type="entry name" value="MYB-LIKE PROTEIN X"/>
    <property type="match status" value="1"/>
</dbReference>
<feature type="compositionally biased region" description="Basic and acidic residues" evidence="1">
    <location>
        <begin position="95"/>
        <end position="119"/>
    </location>
</feature>
<keyword evidence="2" id="KW-0472">Membrane</keyword>
<dbReference type="EMBL" id="CM017325">
    <property type="protein sequence ID" value="KAE8056648.1"/>
    <property type="molecule type" value="Genomic_DNA"/>
</dbReference>
<sequence>MLKQSPSKSQRTKGFKVKHAIQICLLLAICIWLLYQVKHNHEKKKRYEESFKKISEKMRNGREIVKFGRKDLHPQVEETALEIEGKEELEEDVEDSKPEESEDDGRGGADDEIDGHDQERIEEEESEEVEDLTDEEDREREERSEELDSEVKGTQIEDVIFSEDQTQTEGERNTLEARKEHYKGDDTSSAVVQNTQTMSTEFEIGGLRKVKEQQVDNADKIEEESDNELNSTLQVMVNIKLSDPELSNSVKVENGAFHNAVHGEERGSGLGFGKQANIRPKVHSDSPLMLMGTHGSSNGTYTLSKLTQVIGSTSNGRQLFLQAVSEEQNSSLKAENQQVDVNFTLSNRDMVDAYAVSEERSASKSSKEENDFTANGNVVGVVQNDISEPSFYQEDEDDENGLDALAEIGNGMSNTGDNAAE</sequence>
<feature type="compositionally biased region" description="Basic and acidic residues" evidence="1">
    <location>
        <begin position="357"/>
        <end position="370"/>
    </location>
</feature>
<keyword evidence="2" id="KW-0812">Transmembrane</keyword>
<feature type="region of interest" description="Disordered" evidence="1">
    <location>
        <begin position="85"/>
        <end position="172"/>
    </location>
</feature>
<feature type="region of interest" description="Disordered" evidence="1">
    <location>
        <begin position="356"/>
        <end position="421"/>
    </location>
</feature>
<proteinExistence type="predicted"/>
<protein>
    <submittedName>
        <fullName evidence="3">Uncharacterized protein</fullName>
    </submittedName>
</protein>
<evidence type="ECO:0000313" key="4">
    <source>
        <dbReference type="Proteomes" id="UP000327013"/>
    </source>
</evidence>
<reference evidence="3 4" key="1">
    <citation type="submission" date="2019-06" db="EMBL/GenBank/DDBJ databases">
        <title>A chromosomal-level reference genome of Carpinus fangiana (Coryloideae, Betulaceae).</title>
        <authorList>
            <person name="Yang X."/>
            <person name="Wang Z."/>
            <person name="Zhang L."/>
            <person name="Hao G."/>
            <person name="Liu J."/>
            <person name="Yang Y."/>
        </authorList>
    </citation>
    <scope>NUCLEOTIDE SEQUENCE [LARGE SCALE GENOMIC DNA]</scope>
    <source>
        <strain evidence="3">Cfa_2016G</strain>
        <tissue evidence="3">Leaf</tissue>
    </source>
</reference>
<evidence type="ECO:0000256" key="2">
    <source>
        <dbReference type="SAM" id="Phobius"/>
    </source>
</evidence>